<protein>
    <submittedName>
        <fullName evidence="2">NAD(P)-dependent dehydrogenase, short-chain alcohol dehydrogenase family</fullName>
    </submittedName>
</protein>
<evidence type="ECO:0000313" key="2">
    <source>
        <dbReference type="EMBL" id="SIO52212.1"/>
    </source>
</evidence>
<evidence type="ECO:0000313" key="3">
    <source>
        <dbReference type="Proteomes" id="UP000184693"/>
    </source>
</evidence>
<accession>A0A1N6K6M0</accession>
<dbReference type="CDD" id="cd05327">
    <property type="entry name" value="retinol-DH_like_SDR_c_like"/>
    <property type="match status" value="1"/>
</dbReference>
<keyword evidence="1" id="KW-0560">Oxidoreductase</keyword>
<dbReference type="OrthoDB" id="109589at2"/>
<organism evidence="2 3">
    <name type="scientific">Paraburkholderia phenazinium</name>
    <dbReference type="NCBI Taxonomy" id="60549"/>
    <lineage>
        <taxon>Bacteria</taxon>
        <taxon>Pseudomonadati</taxon>
        <taxon>Pseudomonadota</taxon>
        <taxon>Betaproteobacteria</taxon>
        <taxon>Burkholderiales</taxon>
        <taxon>Burkholderiaceae</taxon>
        <taxon>Paraburkholderia</taxon>
    </lineage>
</organism>
<dbReference type="Pfam" id="PF00106">
    <property type="entry name" value="adh_short"/>
    <property type="match status" value="1"/>
</dbReference>
<evidence type="ECO:0000256" key="1">
    <source>
        <dbReference type="ARBA" id="ARBA00023002"/>
    </source>
</evidence>
<dbReference type="PANTHER" id="PTHR43157">
    <property type="entry name" value="PHOSPHATIDYLINOSITOL-GLYCAN BIOSYNTHESIS CLASS F PROTEIN-RELATED"/>
    <property type="match status" value="1"/>
</dbReference>
<dbReference type="Gene3D" id="3.40.50.720">
    <property type="entry name" value="NAD(P)-binding Rossmann-like Domain"/>
    <property type="match status" value="1"/>
</dbReference>
<dbReference type="SUPFAM" id="SSF51735">
    <property type="entry name" value="NAD(P)-binding Rossmann-fold domains"/>
    <property type="match status" value="1"/>
</dbReference>
<gene>
    <name evidence="2" type="ORF">SAMN05444168_6204</name>
</gene>
<dbReference type="InterPro" id="IPR002347">
    <property type="entry name" value="SDR_fam"/>
</dbReference>
<dbReference type="Proteomes" id="UP000184693">
    <property type="component" value="Unassembled WGS sequence"/>
</dbReference>
<sequence length="316" mass="33648">MNTPWTTADIASQAGKRILITGANSGIGYHAALMLARKGAQVMLACRDKQRGEDALARLNADVPGAHAELALVDLASLASVHQFAQQELAAQRPLHILVNNAGVMAPPKRLETADGFELQFGTNVLGHFALTALLMPALEQAATGSSERPRVVTIASIAHKQGQIDFNDLQSTRQYSPMQAYRQSKLADLMFAFELDRRLRAANSRVMSVAAHPGVAKTNLFRGGDRSAISRAARDLLGVAIGAMFNTDDAGALPTLYAATAADVRDGGYYGPQGWLEARGSSVGEANVAAQAGNTANAARLWQVCEDLTHTRFTL</sequence>
<dbReference type="RefSeq" id="WP_074268070.1">
    <property type="nucleotide sequence ID" value="NZ_FSRM01000002.1"/>
</dbReference>
<dbReference type="InterPro" id="IPR036291">
    <property type="entry name" value="NAD(P)-bd_dom_sf"/>
</dbReference>
<dbReference type="PRINTS" id="PR00081">
    <property type="entry name" value="GDHRDH"/>
</dbReference>
<reference evidence="2 3" key="1">
    <citation type="submission" date="2016-11" db="EMBL/GenBank/DDBJ databases">
        <authorList>
            <person name="Jaros S."/>
            <person name="Januszkiewicz K."/>
            <person name="Wedrychowicz H."/>
        </authorList>
    </citation>
    <scope>NUCLEOTIDE SEQUENCE [LARGE SCALE GENOMIC DNA]</scope>
    <source>
        <strain evidence="2 3">GAS86</strain>
    </source>
</reference>
<dbReference type="GO" id="GO:0016491">
    <property type="term" value="F:oxidoreductase activity"/>
    <property type="evidence" value="ECO:0007669"/>
    <property type="project" value="UniProtKB-KW"/>
</dbReference>
<dbReference type="AlphaFoldDB" id="A0A1N6K6M0"/>
<name>A0A1N6K6M0_9BURK</name>
<dbReference type="NCBIfam" id="NF004846">
    <property type="entry name" value="PRK06197.1"/>
    <property type="match status" value="1"/>
</dbReference>
<dbReference type="NCBIfam" id="NF004513">
    <property type="entry name" value="PRK05854.1"/>
    <property type="match status" value="1"/>
</dbReference>
<proteinExistence type="predicted"/>
<dbReference type="PANTHER" id="PTHR43157:SF31">
    <property type="entry name" value="PHOSPHATIDYLINOSITOL-GLYCAN BIOSYNTHESIS CLASS F PROTEIN"/>
    <property type="match status" value="1"/>
</dbReference>
<dbReference type="EMBL" id="FSRM01000002">
    <property type="protein sequence ID" value="SIO52212.1"/>
    <property type="molecule type" value="Genomic_DNA"/>
</dbReference>